<reference evidence="2 3" key="1">
    <citation type="journal article" date="2021" name="BMC Genomics">
        <title>Datura genome reveals duplications of psychoactive alkaloid biosynthetic genes and high mutation rate following tissue culture.</title>
        <authorList>
            <person name="Rajewski A."/>
            <person name="Carter-House D."/>
            <person name="Stajich J."/>
            <person name="Litt A."/>
        </authorList>
    </citation>
    <scope>NUCLEOTIDE SEQUENCE [LARGE SCALE GENOMIC DNA]</scope>
    <source>
        <strain evidence="2">AR-01</strain>
    </source>
</reference>
<accession>A0ABS8WIT8</accession>
<evidence type="ECO:0000313" key="2">
    <source>
        <dbReference type="EMBL" id="MCE3049947.1"/>
    </source>
</evidence>
<evidence type="ECO:0000256" key="1">
    <source>
        <dbReference type="SAM" id="MobiDB-lite"/>
    </source>
</evidence>
<comment type="caution">
    <text evidence="2">The sequence shown here is derived from an EMBL/GenBank/DDBJ whole genome shotgun (WGS) entry which is preliminary data.</text>
</comment>
<gene>
    <name evidence="2" type="ORF">HAX54_046163</name>
</gene>
<dbReference type="Proteomes" id="UP000823775">
    <property type="component" value="Unassembled WGS sequence"/>
</dbReference>
<feature type="compositionally biased region" description="Basic and acidic residues" evidence="1">
    <location>
        <begin position="34"/>
        <end position="43"/>
    </location>
</feature>
<proteinExistence type="predicted"/>
<keyword evidence="3" id="KW-1185">Reference proteome</keyword>
<dbReference type="EMBL" id="JACEIK010007249">
    <property type="protein sequence ID" value="MCE3049947.1"/>
    <property type="molecule type" value="Genomic_DNA"/>
</dbReference>
<evidence type="ECO:0000313" key="3">
    <source>
        <dbReference type="Proteomes" id="UP000823775"/>
    </source>
</evidence>
<name>A0ABS8WIT8_DATST</name>
<protein>
    <submittedName>
        <fullName evidence="2">Uncharacterized protein</fullName>
    </submittedName>
</protein>
<feature type="region of interest" description="Disordered" evidence="1">
    <location>
        <begin position="15"/>
        <end position="47"/>
    </location>
</feature>
<sequence length="141" mass="15430">MTSIWMTNLRKIRIQSPRTRASSGKNRKGQNVIDKGEGGKGGHGESSFVKKKFGGCYTSGGQHLKRDSPVQAKACAARIKSTMARKQSYRKGKVVGAKNGCEMAYLGCESGQPDAHTKHMRSRQVLASLGCKVKGWHICYK</sequence>
<organism evidence="2 3">
    <name type="scientific">Datura stramonium</name>
    <name type="common">Jimsonweed</name>
    <name type="synonym">Common thornapple</name>
    <dbReference type="NCBI Taxonomy" id="4076"/>
    <lineage>
        <taxon>Eukaryota</taxon>
        <taxon>Viridiplantae</taxon>
        <taxon>Streptophyta</taxon>
        <taxon>Embryophyta</taxon>
        <taxon>Tracheophyta</taxon>
        <taxon>Spermatophyta</taxon>
        <taxon>Magnoliopsida</taxon>
        <taxon>eudicotyledons</taxon>
        <taxon>Gunneridae</taxon>
        <taxon>Pentapetalae</taxon>
        <taxon>asterids</taxon>
        <taxon>lamiids</taxon>
        <taxon>Solanales</taxon>
        <taxon>Solanaceae</taxon>
        <taxon>Solanoideae</taxon>
        <taxon>Datureae</taxon>
        <taxon>Datura</taxon>
    </lineage>
</organism>